<keyword evidence="2" id="KW-1185">Reference proteome</keyword>
<name>A0ABX3FFA5_9VIBR</name>
<evidence type="ECO:0000313" key="1">
    <source>
        <dbReference type="EMBL" id="OLQ91495.1"/>
    </source>
</evidence>
<gene>
    <name evidence="1" type="ORF">BIY20_01075</name>
</gene>
<protein>
    <recommendedName>
        <fullName evidence="3">Structural protein P5</fullName>
    </recommendedName>
</protein>
<comment type="caution">
    <text evidence="1">The sequence shown here is derived from an EMBL/GenBank/DDBJ whole genome shotgun (WGS) entry which is preliminary data.</text>
</comment>
<organism evidence="1 2">
    <name type="scientific">Vibrio panuliri</name>
    <dbReference type="NCBI Taxonomy" id="1381081"/>
    <lineage>
        <taxon>Bacteria</taxon>
        <taxon>Pseudomonadati</taxon>
        <taxon>Pseudomonadota</taxon>
        <taxon>Gammaproteobacteria</taxon>
        <taxon>Vibrionales</taxon>
        <taxon>Vibrionaceae</taxon>
        <taxon>Vibrio</taxon>
    </lineage>
</organism>
<dbReference type="Proteomes" id="UP000186039">
    <property type="component" value="Unassembled WGS sequence"/>
</dbReference>
<dbReference type="EMBL" id="MJMH01000173">
    <property type="protein sequence ID" value="OLQ91495.1"/>
    <property type="molecule type" value="Genomic_DNA"/>
</dbReference>
<sequence length="142" mass="15925">MKKTLLKPRGFRNNNPLNIDFNNANNWSGQVGIETGVSNPRFAKFSSMEYGVRAAAKLIQNYMRRYNLKTVSAIINRWAPSIENDTNAYAEHVASKLGVSPYAPILESDIPELLYHMIKHENGQYLDRDTVNKGARLAGIAA</sequence>
<evidence type="ECO:0000313" key="2">
    <source>
        <dbReference type="Proteomes" id="UP000186039"/>
    </source>
</evidence>
<reference evidence="1 2" key="1">
    <citation type="submission" date="2016-09" db="EMBL/GenBank/DDBJ databases">
        <title>Genomic Taxonomy of the Vibrionaceae.</title>
        <authorList>
            <person name="Gonzalez-Castillo A."/>
            <person name="Gomez-Gil B."/>
            <person name="Enciso-Ibarra K."/>
        </authorList>
    </citation>
    <scope>NUCLEOTIDE SEQUENCE [LARGE SCALE GENOMIC DNA]</scope>
    <source>
        <strain evidence="1 2">CAIM 1902</strain>
    </source>
</reference>
<evidence type="ECO:0008006" key="3">
    <source>
        <dbReference type="Google" id="ProtNLM"/>
    </source>
</evidence>
<proteinExistence type="predicted"/>
<accession>A0ABX3FFA5</accession>